<dbReference type="Proteomes" id="UP001055013">
    <property type="component" value="Unassembled WGS sequence"/>
</dbReference>
<protein>
    <submittedName>
        <fullName evidence="1">Uncharacterized protein</fullName>
    </submittedName>
</protein>
<organism evidence="1 2">
    <name type="scientific">Caballeronia novacaledonica</name>
    <dbReference type="NCBI Taxonomy" id="1544861"/>
    <lineage>
        <taxon>Bacteria</taxon>
        <taxon>Pseudomonadati</taxon>
        <taxon>Pseudomonadota</taxon>
        <taxon>Betaproteobacteria</taxon>
        <taxon>Burkholderiales</taxon>
        <taxon>Burkholderiaceae</taxon>
        <taxon>Caballeronia</taxon>
    </lineage>
</organism>
<accession>A0ACB5R6G1</accession>
<keyword evidence="2" id="KW-1185">Reference proteome</keyword>
<reference evidence="1" key="1">
    <citation type="submission" date="2021-09" db="EMBL/GenBank/DDBJ databases">
        <title>Isolation and characterization of 3-chlorobenzoate degrading bacteria from soils in Shizuoka.</title>
        <authorList>
            <person name="Ifat A."/>
            <person name="Ogawa N."/>
            <person name="Kimbara K."/>
            <person name="Moriuchi R."/>
            <person name="Dohra H."/>
            <person name="Shintani M."/>
        </authorList>
    </citation>
    <scope>NUCLEOTIDE SEQUENCE</scope>
    <source>
        <strain evidence="1">19CS2-2</strain>
    </source>
</reference>
<dbReference type="EMBL" id="BPUR01000053">
    <property type="protein sequence ID" value="GJH22801.1"/>
    <property type="molecule type" value="Genomic_DNA"/>
</dbReference>
<comment type="caution">
    <text evidence="1">The sequence shown here is derived from an EMBL/GenBank/DDBJ whole genome shotgun (WGS) entry which is preliminary data.</text>
</comment>
<sequence>MQLGDERPIAWYALVAPVGLLMCWAGVFALFRLRSNLYRIKDSQAFRDALRIWMPLVQQHRKTPWAIKRFGNRIRYLAMLQQAERLAAC</sequence>
<name>A0ACB5R6G1_9BURK</name>
<evidence type="ECO:0000313" key="2">
    <source>
        <dbReference type="Proteomes" id="UP001055013"/>
    </source>
</evidence>
<proteinExistence type="predicted"/>
<gene>
    <name evidence="1" type="ORF">CBA19CS22_39685</name>
</gene>
<evidence type="ECO:0000313" key="1">
    <source>
        <dbReference type="EMBL" id="GJH22801.1"/>
    </source>
</evidence>